<dbReference type="EC" id="3.1.26.4" evidence="6 14"/>
<keyword evidence="19" id="KW-1185">Reference proteome</keyword>
<evidence type="ECO:0000256" key="9">
    <source>
        <dbReference type="ARBA" id="ARBA00022722"/>
    </source>
</evidence>
<dbReference type="SUPFAM" id="SSF53098">
    <property type="entry name" value="Ribonuclease H-like"/>
    <property type="match status" value="1"/>
</dbReference>
<dbReference type="InterPro" id="IPR022898">
    <property type="entry name" value="RNase_HII"/>
</dbReference>
<dbReference type="NCBIfam" id="NF000594">
    <property type="entry name" value="PRK00015.1-1"/>
    <property type="match status" value="1"/>
</dbReference>
<dbReference type="FunFam" id="3.30.420.10:FF:000006">
    <property type="entry name" value="Ribonuclease HII"/>
    <property type="match status" value="1"/>
</dbReference>
<dbReference type="GO" id="GO:0032299">
    <property type="term" value="C:ribonuclease H2 complex"/>
    <property type="evidence" value="ECO:0007669"/>
    <property type="project" value="TreeGrafter"/>
</dbReference>
<evidence type="ECO:0000256" key="2">
    <source>
        <dbReference type="ARBA" id="ARBA00001946"/>
    </source>
</evidence>
<keyword evidence="11 14" id="KW-0255">Endonuclease</keyword>
<organism evidence="18 19">
    <name type="scientific">Planococcus massiliensis</name>
    <dbReference type="NCBI Taxonomy" id="1499687"/>
    <lineage>
        <taxon>Bacteria</taxon>
        <taxon>Bacillati</taxon>
        <taxon>Bacillota</taxon>
        <taxon>Bacilli</taxon>
        <taxon>Bacillales</taxon>
        <taxon>Caryophanaceae</taxon>
        <taxon>Planococcus</taxon>
    </lineage>
</organism>
<keyword evidence="12 14" id="KW-0378">Hydrolase</keyword>
<evidence type="ECO:0000256" key="1">
    <source>
        <dbReference type="ARBA" id="ARBA00000077"/>
    </source>
</evidence>
<accession>A0A098EJJ2</accession>
<evidence type="ECO:0000256" key="15">
    <source>
        <dbReference type="PROSITE-ProRule" id="PRU01319"/>
    </source>
</evidence>
<dbReference type="PROSITE" id="PS51975">
    <property type="entry name" value="RNASE_H_2"/>
    <property type="match status" value="1"/>
</dbReference>
<feature type="binding site" evidence="14 15">
    <location>
        <position position="108"/>
    </location>
    <ligand>
        <name>a divalent metal cation</name>
        <dbReference type="ChEBI" id="CHEBI:60240"/>
    </ligand>
</feature>
<evidence type="ECO:0000256" key="11">
    <source>
        <dbReference type="ARBA" id="ARBA00022759"/>
    </source>
</evidence>
<dbReference type="Proteomes" id="UP000043699">
    <property type="component" value="Unassembled WGS sequence"/>
</dbReference>
<dbReference type="PANTHER" id="PTHR10954:SF18">
    <property type="entry name" value="RIBONUCLEASE HII"/>
    <property type="match status" value="1"/>
</dbReference>
<comment type="cofactor">
    <cofactor evidence="2">
        <name>Mg(2+)</name>
        <dbReference type="ChEBI" id="CHEBI:18420"/>
    </cofactor>
</comment>
<comment type="function">
    <text evidence="3 14 16">Endonuclease that specifically degrades the RNA of RNA-DNA hybrids.</text>
</comment>
<dbReference type="InterPro" id="IPR012337">
    <property type="entry name" value="RNaseH-like_sf"/>
</dbReference>
<dbReference type="GO" id="GO:0030145">
    <property type="term" value="F:manganese ion binding"/>
    <property type="evidence" value="ECO:0007669"/>
    <property type="project" value="UniProtKB-UniRule"/>
</dbReference>
<keyword evidence="8 14" id="KW-0963">Cytoplasm</keyword>
<dbReference type="GO" id="GO:0006298">
    <property type="term" value="P:mismatch repair"/>
    <property type="evidence" value="ECO:0007669"/>
    <property type="project" value="TreeGrafter"/>
</dbReference>
<keyword evidence="13 14" id="KW-0464">Manganese</keyword>
<dbReference type="GO" id="GO:0004523">
    <property type="term" value="F:RNA-DNA hybrid ribonuclease activity"/>
    <property type="evidence" value="ECO:0007669"/>
    <property type="project" value="UniProtKB-UniRule"/>
</dbReference>
<feature type="binding site" evidence="14 15">
    <location>
        <position position="107"/>
    </location>
    <ligand>
        <name>a divalent metal cation</name>
        <dbReference type="ChEBI" id="CHEBI:60240"/>
    </ligand>
</feature>
<dbReference type="PANTHER" id="PTHR10954">
    <property type="entry name" value="RIBONUCLEASE H2 SUBUNIT A"/>
    <property type="match status" value="1"/>
</dbReference>
<dbReference type="EMBL" id="CCXS01000001">
    <property type="protein sequence ID" value="CEG22463.1"/>
    <property type="molecule type" value="Genomic_DNA"/>
</dbReference>
<feature type="binding site" evidence="14 15">
    <location>
        <position position="200"/>
    </location>
    <ligand>
        <name>a divalent metal cation</name>
        <dbReference type="ChEBI" id="CHEBI:60240"/>
    </ligand>
</feature>
<evidence type="ECO:0000256" key="5">
    <source>
        <dbReference type="ARBA" id="ARBA00007383"/>
    </source>
</evidence>
<dbReference type="GO" id="GO:0003723">
    <property type="term" value="F:RNA binding"/>
    <property type="evidence" value="ECO:0007669"/>
    <property type="project" value="UniProtKB-UniRule"/>
</dbReference>
<dbReference type="AlphaFoldDB" id="A0A098EJJ2"/>
<gene>
    <name evidence="14 18" type="primary">rnhB</name>
    <name evidence="18" type="ORF">BN1080_01392</name>
</gene>
<evidence type="ECO:0000256" key="10">
    <source>
        <dbReference type="ARBA" id="ARBA00022723"/>
    </source>
</evidence>
<evidence type="ECO:0000256" key="16">
    <source>
        <dbReference type="RuleBase" id="RU003515"/>
    </source>
</evidence>
<comment type="subcellular location">
    <subcellularLocation>
        <location evidence="4 14">Cytoplasm</location>
    </subcellularLocation>
</comment>
<name>A0A098EJJ2_9BACL</name>
<evidence type="ECO:0000313" key="18">
    <source>
        <dbReference type="EMBL" id="CEG22463.1"/>
    </source>
</evidence>
<comment type="cofactor">
    <cofactor evidence="14 15">
        <name>Mn(2+)</name>
        <dbReference type="ChEBI" id="CHEBI:29035"/>
    </cofactor>
    <cofactor evidence="14 15">
        <name>Mg(2+)</name>
        <dbReference type="ChEBI" id="CHEBI:18420"/>
    </cofactor>
    <text evidence="14 15">Manganese or magnesium. Binds 1 divalent metal ion per monomer in the absence of substrate. May bind a second metal ion after substrate binding.</text>
</comment>
<evidence type="ECO:0000256" key="7">
    <source>
        <dbReference type="ARBA" id="ARBA00019179"/>
    </source>
</evidence>
<evidence type="ECO:0000256" key="12">
    <source>
        <dbReference type="ARBA" id="ARBA00022801"/>
    </source>
</evidence>
<dbReference type="GO" id="GO:0043137">
    <property type="term" value="P:DNA replication, removal of RNA primer"/>
    <property type="evidence" value="ECO:0007669"/>
    <property type="project" value="TreeGrafter"/>
</dbReference>
<comment type="catalytic activity">
    <reaction evidence="1 14 15 16">
        <text>Endonucleolytic cleavage to 5'-phosphomonoester.</text>
        <dbReference type="EC" id="3.1.26.4"/>
    </reaction>
</comment>
<sequence>MTGNKRAVLKQLGTAFSNAVQAQQTKQKRVETMQKIKDIKEKLAALEEWDAWMDELAKDERSSVRALVKTWQRKKEAKVKLIHNHQAKLDFDESFKTHPEALVAGIDEAGRGPLAGPVVTAAVILPEDCTALVGLDDSKKISKAKRDHFAEIIRETAVSYAVHIQSPEAIDRLNIFQATKESMTAAAQSLGPQPHIILADAMKLETAQPCESIIKGDAKSLAIAAASILAKTGRDAIMDRYAEEYPEYGFEHHAGYGTKEHLAALARYGATPIHRKTFEPIKSMEASNKL</sequence>
<proteinExistence type="inferred from homology"/>
<protein>
    <recommendedName>
        <fullName evidence="7 14">Ribonuclease HII</fullName>
        <shortName evidence="14">RNase HII</shortName>
        <ecNumber evidence="6 14">3.1.26.4</ecNumber>
    </recommendedName>
</protein>
<dbReference type="GO" id="GO:0005737">
    <property type="term" value="C:cytoplasm"/>
    <property type="evidence" value="ECO:0007669"/>
    <property type="project" value="UniProtKB-SubCell"/>
</dbReference>
<evidence type="ECO:0000313" key="19">
    <source>
        <dbReference type="Proteomes" id="UP000043699"/>
    </source>
</evidence>
<evidence type="ECO:0000256" key="4">
    <source>
        <dbReference type="ARBA" id="ARBA00004496"/>
    </source>
</evidence>
<evidence type="ECO:0000256" key="14">
    <source>
        <dbReference type="HAMAP-Rule" id="MF_00052"/>
    </source>
</evidence>
<dbReference type="CDD" id="cd07182">
    <property type="entry name" value="RNase_HII_bacteria_HII_like"/>
    <property type="match status" value="1"/>
</dbReference>
<dbReference type="Gene3D" id="3.30.420.10">
    <property type="entry name" value="Ribonuclease H-like superfamily/Ribonuclease H"/>
    <property type="match status" value="1"/>
</dbReference>
<evidence type="ECO:0000256" key="8">
    <source>
        <dbReference type="ARBA" id="ARBA00022490"/>
    </source>
</evidence>
<evidence type="ECO:0000256" key="6">
    <source>
        <dbReference type="ARBA" id="ARBA00012180"/>
    </source>
</evidence>
<dbReference type="Pfam" id="PF01351">
    <property type="entry name" value="RNase_HII"/>
    <property type="match status" value="1"/>
</dbReference>
<reference evidence="18 19" key="1">
    <citation type="submission" date="2014-09" db="EMBL/GenBank/DDBJ databases">
        <authorList>
            <person name="Urmite Genomes Urmite Genomes"/>
        </authorList>
    </citation>
    <scope>NUCLEOTIDE SEQUENCE [LARGE SCALE GENOMIC DNA]</scope>
    <source>
        <strain evidence="18 19">ES2</strain>
    </source>
</reference>
<evidence type="ECO:0000259" key="17">
    <source>
        <dbReference type="PROSITE" id="PS51975"/>
    </source>
</evidence>
<dbReference type="InterPro" id="IPR024567">
    <property type="entry name" value="RNase_HII/HIII_dom"/>
</dbReference>
<evidence type="ECO:0000256" key="13">
    <source>
        <dbReference type="ARBA" id="ARBA00023211"/>
    </source>
</evidence>
<dbReference type="HAMAP" id="MF_00052_B">
    <property type="entry name" value="RNase_HII_B"/>
    <property type="match status" value="1"/>
</dbReference>
<dbReference type="NCBIfam" id="NF000595">
    <property type="entry name" value="PRK00015.1-3"/>
    <property type="match status" value="1"/>
</dbReference>
<keyword evidence="10 14" id="KW-0479">Metal-binding</keyword>
<dbReference type="InterPro" id="IPR036397">
    <property type="entry name" value="RNaseH_sf"/>
</dbReference>
<keyword evidence="9 14" id="KW-0540">Nuclease</keyword>
<dbReference type="InterPro" id="IPR001352">
    <property type="entry name" value="RNase_HII/HIII"/>
</dbReference>
<evidence type="ECO:0000256" key="3">
    <source>
        <dbReference type="ARBA" id="ARBA00004065"/>
    </source>
</evidence>
<dbReference type="STRING" id="1499687.BN1080_01392"/>
<feature type="domain" description="RNase H type-2" evidence="17">
    <location>
        <begin position="101"/>
        <end position="290"/>
    </location>
</feature>
<comment type="similarity">
    <text evidence="5 14 16">Belongs to the RNase HII family.</text>
</comment>